<dbReference type="EC" id="3.1.3.-" evidence="5"/>
<dbReference type="PIRSF" id="PIRSF000915">
    <property type="entry name" value="PGP-type_phosphatase"/>
    <property type="match status" value="1"/>
</dbReference>
<dbReference type="PANTHER" id="PTHR19288">
    <property type="entry name" value="4-NITROPHENYLPHOSPHATASE-RELATED"/>
    <property type="match status" value="1"/>
</dbReference>
<feature type="binding site" evidence="7">
    <location>
        <position position="182"/>
    </location>
    <ligand>
        <name>substrate</name>
    </ligand>
</feature>
<dbReference type="NCBIfam" id="TIGR01460">
    <property type="entry name" value="HAD-SF-IIA"/>
    <property type="match status" value="1"/>
</dbReference>
<gene>
    <name evidence="9" type="ORF">E6C60_2046</name>
</gene>
<proteinExistence type="inferred from homology"/>
<keyword evidence="3 9" id="KW-0378">Hydrolase</keyword>
<dbReference type="PANTHER" id="PTHR19288:SF46">
    <property type="entry name" value="HALOACID DEHALOGENASE-LIKE HYDROLASE DOMAIN-CONTAINING PROTEIN 2"/>
    <property type="match status" value="1"/>
</dbReference>
<dbReference type="GO" id="GO:0046872">
    <property type="term" value="F:metal ion binding"/>
    <property type="evidence" value="ECO:0007669"/>
    <property type="project" value="UniProtKB-KW"/>
</dbReference>
<evidence type="ECO:0000256" key="5">
    <source>
        <dbReference type="PIRNR" id="PIRNR000915"/>
    </source>
</evidence>
<evidence type="ECO:0000313" key="10">
    <source>
        <dbReference type="Proteomes" id="UP000300879"/>
    </source>
</evidence>
<organism evidence="9 10">
    <name type="scientific">Paenibacillus algicola</name>
    <dbReference type="NCBI Taxonomy" id="2565926"/>
    <lineage>
        <taxon>Bacteria</taxon>
        <taxon>Bacillati</taxon>
        <taxon>Bacillota</taxon>
        <taxon>Bacilli</taxon>
        <taxon>Bacillales</taxon>
        <taxon>Paenibacillaceae</taxon>
        <taxon>Paenibacillus</taxon>
    </lineage>
</organism>
<dbReference type="Gene3D" id="3.40.50.1000">
    <property type="entry name" value="HAD superfamily/HAD-like"/>
    <property type="match status" value="2"/>
</dbReference>
<comment type="similarity">
    <text evidence="1 5">Belongs to the HAD-like hydrolase superfamily. NagD family.</text>
</comment>
<evidence type="ECO:0000313" key="9">
    <source>
        <dbReference type="EMBL" id="QCT02761.1"/>
    </source>
</evidence>
<dbReference type="InterPro" id="IPR036412">
    <property type="entry name" value="HAD-like_sf"/>
</dbReference>
<dbReference type="EMBL" id="CP040396">
    <property type="protein sequence ID" value="QCT02761.1"/>
    <property type="molecule type" value="Genomic_DNA"/>
</dbReference>
<feature type="binding site" evidence="8">
    <location>
        <position position="13"/>
    </location>
    <ligand>
        <name>Mg(2+)</name>
        <dbReference type="ChEBI" id="CHEBI:18420"/>
    </ligand>
</feature>
<keyword evidence="2 5" id="KW-0479">Metal-binding</keyword>
<dbReference type="CDD" id="cd07530">
    <property type="entry name" value="HAD_Pase_UmpH-like"/>
    <property type="match status" value="1"/>
</dbReference>
<keyword evidence="4 5" id="KW-0460">Magnesium</keyword>
<dbReference type="GO" id="GO:0016791">
    <property type="term" value="F:phosphatase activity"/>
    <property type="evidence" value="ECO:0007669"/>
    <property type="project" value="TreeGrafter"/>
</dbReference>
<accession>A0A4P8XMJ7</accession>
<protein>
    <recommendedName>
        <fullName evidence="5">Acid sugar phosphatase</fullName>
        <ecNumber evidence="5">3.1.3.-</ecNumber>
    </recommendedName>
</protein>
<feature type="active site" description="Proton donor" evidence="6">
    <location>
        <position position="13"/>
    </location>
</feature>
<name>A0A4P8XMJ7_9BACL</name>
<dbReference type="Pfam" id="PF13344">
    <property type="entry name" value="Hydrolase_6"/>
    <property type="match status" value="1"/>
</dbReference>
<evidence type="ECO:0000256" key="1">
    <source>
        <dbReference type="ARBA" id="ARBA00006696"/>
    </source>
</evidence>
<dbReference type="RefSeq" id="WP_138227729.1">
    <property type="nucleotide sequence ID" value="NZ_CP040396.1"/>
</dbReference>
<feature type="binding site" evidence="8">
    <location>
        <position position="207"/>
    </location>
    <ligand>
        <name>Mg(2+)</name>
        <dbReference type="ChEBI" id="CHEBI:18420"/>
    </ligand>
</feature>
<dbReference type="NCBIfam" id="TIGR01457">
    <property type="entry name" value="HAD-SF-IIA-hyp2"/>
    <property type="match status" value="1"/>
</dbReference>
<dbReference type="SFLD" id="SFLDS00003">
    <property type="entry name" value="Haloacid_Dehalogenase"/>
    <property type="match status" value="1"/>
</dbReference>
<dbReference type="Pfam" id="PF13242">
    <property type="entry name" value="Hydrolase_like"/>
    <property type="match status" value="1"/>
</dbReference>
<evidence type="ECO:0000256" key="4">
    <source>
        <dbReference type="ARBA" id="ARBA00022842"/>
    </source>
</evidence>
<feature type="binding site" evidence="8">
    <location>
        <position position="11"/>
    </location>
    <ligand>
        <name>Mg(2+)</name>
        <dbReference type="ChEBI" id="CHEBI:18420"/>
    </ligand>
</feature>
<dbReference type="InterPro" id="IPR006354">
    <property type="entry name" value="HAD-SF_hydro_IIA_hyp1"/>
</dbReference>
<dbReference type="SFLD" id="SFLDG01139">
    <property type="entry name" value="C2.A:_Pyridoxal_Phosphate_Phos"/>
    <property type="match status" value="1"/>
</dbReference>
<evidence type="ECO:0000256" key="2">
    <source>
        <dbReference type="ARBA" id="ARBA00022723"/>
    </source>
</evidence>
<evidence type="ECO:0000256" key="8">
    <source>
        <dbReference type="PIRSR" id="PIRSR000915-3"/>
    </source>
</evidence>
<dbReference type="InterPro" id="IPR006357">
    <property type="entry name" value="HAD-SF_hydro_IIA"/>
</dbReference>
<dbReference type="GO" id="GO:0005737">
    <property type="term" value="C:cytoplasm"/>
    <property type="evidence" value="ECO:0007669"/>
    <property type="project" value="TreeGrafter"/>
</dbReference>
<dbReference type="Proteomes" id="UP000300879">
    <property type="component" value="Chromosome"/>
</dbReference>
<dbReference type="KEGG" id="palo:E6C60_2046"/>
<reference evidence="9 10" key="1">
    <citation type="submission" date="2019-05" db="EMBL/GenBank/DDBJ databases">
        <authorList>
            <person name="Chen C."/>
        </authorList>
    </citation>
    <scope>NUCLEOTIDE SEQUENCE [LARGE SCALE GENOMIC DNA]</scope>
    <source>
        <strain evidence="9 10">HB172198</strain>
    </source>
</reference>
<dbReference type="InterPro" id="IPR023214">
    <property type="entry name" value="HAD_sf"/>
</dbReference>
<dbReference type="SUPFAM" id="SSF56784">
    <property type="entry name" value="HAD-like"/>
    <property type="match status" value="1"/>
</dbReference>
<sequence>MSIHTTGILIDLDGTLYHGKRRIPGADQFVSRLRERQLPFLFVTNNSSRTPEQVADHLKEMGIDAAADEVCTSSLAAASYISRELPGAKVAILGEEGLHAAIEQAGLQVTEDQPDYCVQGIYRSLSYDSLARAVQWIHGGAVSVLTNPDLLLPSDDGLSPGAGSLGAAIEAASGVKPIVIGKPSSILMNYAADRLGISPRQAVVVGDNMRTDIAAGAQAGCKTILVMTGITTPYNIEEHRTSAGVSPDYICETLSQAADLLCSGELFT</sequence>
<dbReference type="OrthoDB" id="9810449at2"/>
<comment type="cofactor">
    <cofactor evidence="8">
        <name>Mg(2+)</name>
        <dbReference type="ChEBI" id="CHEBI:18420"/>
    </cofactor>
    <text evidence="8">Divalent metal ions. Mg(2+) is the most effective.</text>
</comment>
<evidence type="ECO:0000256" key="3">
    <source>
        <dbReference type="ARBA" id="ARBA00022801"/>
    </source>
</evidence>
<evidence type="ECO:0000256" key="6">
    <source>
        <dbReference type="PIRSR" id="PIRSR000915-1"/>
    </source>
</evidence>
<keyword evidence="10" id="KW-1185">Reference proteome</keyword>
<comment type="function">
    <text evidence="5">Catalyzes the dephosphorylation of 2-6 carbon acid sugars in vitro.</text>
</comment>
<feature type="active site" description="Nucleophile" evidence="6">
    <location>
        <position position="11"/>
    </location>
</feature>
<evidence type="ECO:0000256" key="7">
    <source>
        <dbReference type="PIRSR" id="PIRSR000915-2"/>
    </source>
</evidence>
<dbReference type="AlphaFoldDB" id="A0A4P8XMJ7"/>